<gene>
    <name evidence="2" type="ORF">PMA3_10470</name>
</gene>
<dbReference type="EMBL" id="CP014870">
    <property type="protein sequence ID" value="ANJ55541.1"/>
    <property type="molecule type" value="Genomic_DNA"/>
</dbReference>
<dbReference type="KEGG" id="psil:PMA3_10470"/>
<keyword evidence="1" id="KW-0472">Membrane</keyword>
<dbReference type="OrthoDB" id="9781689at2"/>
<keyword evidence="1" id="KW-1133">Transmembrane helix</keyword>
<dbReference type="Proteomes" id="UP000078354">
    <property type="component" value="Chromosome"/>
</dbReference>
<protein>
    <recommendedName>
        <fullName evidence="4">Short chain dehydrogenase</fullName>
    </recommendedName>
</protein>
<evidence type="ECO:0000256" key="1">
    <source>
        <dbReference type="SAM" id="Phobius"/>
    </source>
</evidence>
<evidence type="ECO:0000313" key="2">
    <source>
        <dbReference type="EMBL" id="ANJ55541.1"/>
    </source>
</evidence>
<feature type="transmembrane region" description="Helical" evidence="1">
    <location>
        <begin position="148"/>
        <end position="166"/>
    </location>
</feature>
<dbReference type="AlphaFoldDB" id="A0A191YS31"/>
<dbReference type="STRING" id="1853130.PMA3_10470"/>
<proteinExistence type="predicted"/>
<name>A0A191YS31_9PSED</name>
<dbReference type="RefSeq" id="WP_064677073.1">
    <property type="nucleotide sequence ID" value="NZ_CP014870.1"/>
</dbReference>
<sequence>MIDQSTGMKPGERYAIDNGERTRLFPGFFLDGKYYLEPELQTAIGWLEGQRFLYDELDPAGEPVYPDRVAGIIEDLTLTLADGARLKVNRVPYRVQGNPLTQNTEEATDDSRPQLTRAFHDKPGVINRASDGTGRAATHAFSASPRPSLMLAAGAALLFGGCLLAMNRHRDRHQDR</sequence>
<evidence type="ECO:0000313" key="3">
    <source>
        <dbReference type="Proteomes" id="UP000078354"/>
    </source>
</evidence>
<keyword evidence="1" id="KW-0812">Transmembrane</keyword>
<organism evidence="2 3">
    <name type="scientific">Pseudomonas silesiensis</name>
    <dbReference type="NCBI Taxonomy" id="1853130"/>
    <lineage>
        <taxon>Bacteria</taxon>
        <taxon>Pseudomonadati</taxon>
        <taxon>Pseudomonadota</taxon>
        <taxon>Gammaproteobacteria</taxon>
        <taxon>Pseudomonadales</taxon>
        <taxon>Pseudomonadaceae</taxon>
        <taxon>Pseudomonas</taxon>
    </lineage>
</organism>
<reference evidence="2 3" key="1">
    <citation type="journal article" date="2018" name="Syst. Appl. Microbiol.">
        <title>Pseudomonas silesiensis sp. nov. strain A3T isolated from a biological pesticide sewage treatment plant and analysis of the complete genome sequence.</title>
        <authorList>
            <person name="Kaminski M.A."/>
            <person name="Furmanczyk E.M."/>
            <person name="Sobczak A."/>
            <person name="Dziembowski A."/>
            <person name="Lipinski L."/>
        </authorList>
    </citation>
    <scope>NUCLEOTIDE SEQUENCE [LARGE SCALE GENOMIC DNA]</scope>
    <source>
        <strain evidence="2 3">A3</strain>
    </source>
</reference>
<accession>A0A191YS31</accession>
<keyword evidence="3" id="KW-1185">Reference proteome</keyword>
<evidence type="ECO:0008006" key="4">
    <source>
        <dbReference type="Google" id="ProtNLM"/>
    </source>
</evidence>